<proteinExistence type="predicted"/>
<evidence type="ECO:0000256" key="1">
    <source>
        <dbReference type="SAM" id="MobiDB-lite"/>
    </source>
</evidence>
<accession>A0A699RBI7</accession>
<reference evidence="2" key="1">
    <citation type="journal article" date="2019" name="Sci. Rep.">
        <title>Draft genome of Tanacetum cinerariifolium, the natural source of mosquito coil.</title>
        <authorList>
            <person name="Yamashiro T."/>
            <person name="Shiraishi A."/>
            <person name="Satake H."/>
            <person name="Nakayama K."/>
        </authorList>
    </citation>
    <scope>NUCLEOTIDE SEQUENCE</scope>
</reference>
<name>A0A699RBI7_TANCI</name>
<feature type="non-terminal residue" evidence="2">
    <location>
        <position position="1"/>
    </location>
</feature>
<comment type="caution">
    <text evidence="2">The sequence shown here is derived from an EMBL/GenBank/DDBJ whole genome shotgun (WGS) entry which is preliminary data.</text>
</comment>
<feature type="region of interest" description="Disordered" evidence="1">
    <location>
        <begin position="1"/>
        <end position="29"/>
    </location>
</feature>
<dbReference type="EMBL" id="BKCJ011086099">
    <property type="protein sequence ID" value="GFC82758.1"/>
    <property type="molecule type" value="Genomic_DNA"/>
</dbReference>
<sequence length="102" mass="11371">INETVNTAHDSIAAGSKEQPSASGYADDIDTDDLEEMDLKWQVSMITMRVKKFMKRTWRNLNFNGNEPGNSSADNERRVVLVETPASALVVQDGLGGYDWSY</sequence>
<evidence type="ECO:0000313" key="2">
    <source>
        <dbReference type="EMBL" id="GFC82758.1"/>
    </source>
</evidence>
<organism evidence="2">
    <name type="scientific">Tanacetum cinerariifolium</name>
    <name type="common">Dalmatian daisy</name>
    <name type="synonym">Chrysanthemum cinerariifolium</name>
    <dbReference type="NCBI Taxonomy" id="118510"/>
    <lineage>
        <taxon>Eukaryota</taxon>
        <taxon>Viridiplantae</taxon>
        <taxon>Streptophyta</taxon>
        <taxon>Embryophyta</taxon>
        <taxon>Tracheophyta</taxon>
        <taxon>Spermatophyta</taxon>
        <taxon>Magnoliopsida</taxon>
        <taxon>eudicotyledons</taxon>
        <taxon>Gunneridae</taxon>
        <taxon>Pentapetalae</taxon>
        <taxon>asterids</taxon>
        <taxon>campanulids</taxon>
        <taxon>Asterales</taxon>
        <taxon>Asteraceae</taxon>
        <taxon>Asteroideae</taxon>
        <taxon>Anthemideae</taxon>
        <taxon>Anthemidinae</taxon>
        <taxon>Tanacetum</taxon>
    </lineage>
</organism>
<dbReference type="AlphaFoldDB" id="A0A699RBI7"/>
<gene>
    <name evidence="2" type="ORF">Tci_854728</name>
</gene>
<protein>
    <submittedName>
        <fullName evidence="2">Ribonuclease H-like domain-containing protein</fullName>
    </submittedName>
</protein>